<evidence type="ECO:0000256" key="3">
    <source>
        <dbReference type="ARBA" id="ARBA00022989"/>
    </source>
</evidence>
<proteinExistence type="predicted"/>
<dbReference type="Pfam" id="PF04279">
    <property type="entry name" value="IspA"/>
    <property type="match status" value="1"/>
</dbReference>
<sequence>MFNHFVQLEDKNWNILSYRSAGFLLFMAVLNEIIWRNFAESTWVIFKIFGAIPITIIFFLLQLPFILKNRLPDSTE</sequence>
<dbReference type="GO" id="GO:0005886">
    <property type="term" value="C:plasma membrane"/>
    <property type="evidence" value="ECO:0007669"/>
    <property type="project" value="TreeGrafter"/>
</dbReference>
<dbReference type="EMBL" id="AP029170">
    <property type="protein sequence ID" value="BFD45715.1"/>
    <property type="molecule type" value="Genomic_DNA"/>
</dbReference>
<accession>A0AAT9G7E3</accession>
<dbReference type="PANTHER" id="PTHR36917:SF1">
    <property type="entry name" value="INNER MEMBRANE-SPANNING PROTEIN YCIB"/>
    <property type="match status" value="1"/>
</dbReference>
<gene>
    <name evidence="6" type="ORF">DMENIID0002_03610</name>
</gene>
<feature type="transmembrane region" description="Helical" evidence="5">
    <location>
        <begin position="21"/>
        <end position="38"/>
    </location>
</feature>
<dbReference type="InterPro" id="IPR006008">
    <property type="entry name" value="YciB"/>
</dbReference>
<evidence type="ECO:0000256" key="1">
    <source>
        <dbReference type="ARBA" id="ARBA00022475"/>
    </source>
</evidence>
<evidence type="ECO:0008006" key="7">
    <source>
        <dbReference type="Google" id="ProtNLM"/>
    </source>
</evidence>
<dbReference type="PANTHER" id="PTHR36917">
    <property type="entry name" value="INTRACELLULAR SEPTATION PROTEIN A-RELATED"/>
    <property type="match status" value="1"/>
</dbReference>
<name>A0AAT9G7E3_9RICK</name>
<evidence type="ECO:0000313" key="6">
    <source>
        <dbReference type="EMBL" id="BFD45715.1"/>
    </source>
</evidence>
<reference evidence="6" key="1">
    <citation type="submission" date="2024-01" db="EMBL/GenBank/DDBJ databases">
        <title>Sequencing the genomes of a sandfly, Sergentomyia squamirostris, and its two endosymbionts.</title>
        <authorList>
            <person name="Itokawa K."/>
            <person name="Sanjoba C."/>
        </authorList>
    </citation>
    <scope>NUCLEOTIDE SEQUENCE</scope>
    <source>
        <strain evidence="6">RiSSQ</strain>
    </source>
</reference>
<keyword evidence="3 5" id="KW-1133">Transmembrane helix</keyword>
<keyword evidence="4 5" id="KW-0472">Membrane</keyword>
<organism evidence="6">
    <name type="scientific">Candidatus Tisiphia endosymbiont of Sergentomyia squamirostris</name>
    <dbReference type="NCBI Taxonomy" id="3113639"/>
    <lineage>
        <taxon>Bacteria</taxon>
        <taxon>Pseudomonadati</taxon>
        <taxon>Pseudomonadota</taxon>
        <taxon>Alphaproteobacteria</taxon>
        <taxon>Rickettsiales</taxon>
        <taxon>Rickettsiaceae</taxon>
        <taxon>Rickettsieae</taxon>
        <taxon>Candidatus Tisiphia</taxon>
    </lineage>
</organism>
<evidence type="ECO:0000256" key="4">
    <source>
        <dbReference type="ARBA" id="ARBA00023136"/>
    </source>
</evidence>
<evidence type="ECO:0000256" key="5">
    <source>
        <dbReference type="SAM" id="Phobius"/>
    </source>
</evidence>
<protein>
    <recommendedName>
        <fullName evidence="7">Septation protein A</fullName>
    </recommendedName>
</protein>
<dbReference type="AlphaFoldDB" id="A0AAT9G7E3"/>
<feature type="transmembrane region" description="Helical" evidence="5">
    <location>
        <begin position="44"/>
        <end position="67"/>
    </location>
</feature>
<keyword evidence="1" id="KW-1003">Cell membrane</keyword>
<evidence type="ECO:0000256" key="2">
    <source>
        <dbReference type="ARBA" id="ARBA00022692"/>
    </source>
</evidence>
<keyword evidence="2 5" id="KW-0812">Transmembrane</keyword>